<dbReference type="GeneID" id="8618373"/>
<keyword evidence="3" id="KW-1185">Reference proteome</keyword>
<feature type="transmembrane region" description="Helical" evidence="1">
    <location>
        <begin position="76"/>
        <end position="96"/>
    </location>
</feature>
<dbReference type="EMBL" id="AAFI02000008">
    <property type="protein sequence ID" value="EAL71353.1"/>
    <property type="molecule type" value="Genomic_DNA"/>
</dbReference>
<keyword evidence="1" id="KW-1133">Transmembrane helix</keyword>
<dbReference type="AlphaFoldDB" id="Q559Y4"/>
<name>Q559Y4_DICDI</name>
<dbReference type="OMA" id="ESYEWEN"/>
<comment type="caution">
    <text evidence="2">The sequence shown here is derived from an EMBL/GenBank/DDBJ whole genome shotgun (WGS) entry which is preliminary data.</text>
</comment>
<proteinExistence type="predicted"/>
<dbReference type="VEuPathDB" id="AmoebaDB:DDB_G0272402"/>
<dbReference type="FunCoup" id="Q559Y4">
    <property type="interactions" value="877"/>
</dbReference>
<dbReference type="InParanoid" id="Q559Y4"/>
<dbReference type="KEGG" id="ddi:DDB_G0272402"/>
<dbReference type="dictyBase" id="DDB_G0272402"/>
<dbReference type="HOGENOM" id="CLU_2125740_0_0_1"/>
<accession>Q559Y4</accession>
<reference evidence="2 3" key="1">
    <citation type="journal article" date="2005" name="Nature">
        <title>The genome of the social amoeba Dictyostelium discoideum.</title>
        <authorList>
            <consortium name="The Dictyostelium discoideum Sequencing Consortium"/>
            <person name="Eichinger L."/>
            <person name="Pachebat J.A."/>
            <person name="Glockner G."/>
            <person name="Rajandream M.A."/>
            <person name="Sucgang R."/>
            <person name="Berriman M."/>
            <person name="Song J."/>
            <person name="Olsen R."/>
            <person name="Szafranski K."/>
            <person name="Xu Q."/>
            <person name="Tunggal B."/>
            <person name="Kummerfeld S."/>
            <person name="Madera M."/>
            <person name="Konfortov B.A."/>
            <person name="Rivero F."/>
            <person name="Bankier A.T."/>
            <person name="Lehmann R."/>
            <person name="Hamlin N."/>
            <person name="Davies R."/>
            <person name="Gaudet P."/>
            <person name="Fey P."/>
            <person name="Pilcher K."/>
            <person name="Chen G."/>
            <person name="Saunders D."/>
            <person name="Sodergren E."/>
            <person name="Davis P."/>
            <person name="Kerhornou A."/>
            <person name="Nie X."/>
            <person name="Hall N."/>
            <person name="Anjard C."/>
            <person name="Hemphill L."/>
            <person name="Bason N."/>
            <person name="Farbrother P."/>
            <person name="Desany B."/>
            <person name="Just E."/>
            <person name="Morio T."/>
            <person name="Rost R."/>
            <person name="Churcher C."/>
            <person name="Cooper J."/>
            <person name="Haydock S."/>
            <person name="van Driessche N."/>
            <person name="Cronin A."/>
            <person name="Goodhead I."/>
            <person name="Muzny D."/>
            <person name="Mourier T."/>
            <person name="Pain A."/>
            <person name="Lu M."/>
            <person name="Harper D."/>
            <person name="Lindsay R."/>
            <person name="Hauser H."/>
            <person name="James K."/>
            <person name="Quiles M."/>
            <person name="Madan Babu M."/>
            <person name="Saito T."/>
            <person name="Buchrieser C."/>
            <person name="Wardroper A."/>
            <person name="Felder M."/>
            <person name="Thangavelu M."/>
            <person name="Johnson D."/>
            <person name="Knights A."/>
            <person name="Loulseged H."/>
            <person name="Mungall K."/>
            <person name="Oliver K."/>
            <person name="Price C."/>
            <person name="Quail M.A."/>
            <person name="Urushihara H."/>
            <person name="Hernandez J."/>
            <person name="Rabbinowitsch E."/>
            <person name="Steffen D."/>
            <person name="Sanders M."/>
            <person name="Ma J."/>
            <person name="Kohara Y."/>
            <person name="Sharp S."/>
            <person name="Simmonds M."/>
            <person name="Spiegler S."/>
            <person name="Tivey A."/>
            <person name="Sugano S."/>
            <person name="White B."/>
            <person name="Walker D."/>
            <person name="Woodward J."/>
            <person name="Winckler T."/>
            <person name="Tanaka Y."/>
            <person name="Shaulsky G."/>
            <person name="Schleicher M."/>
            <person name="Weinstock G."/>
            <person name="Rosenthal A."/>
            <person name="Cox E.C."/>
            <person name="Chisholm R.L."/>
            <person name="Gibbs R."/>
            <person name="Loomis W.F."/>
            <person name="Platzer M."/>
            <person name="Kay R.R."/>
            <person name="Williams J."/>
            <person name="Dear P.H."/>
            <person name="Noegel A.A."/>
            <person name="Barrell B."/>
            <person name="Kuspa A."/>
        </authorList>
    </citation>
    <scope>NUCLEOTIDE SEQUENCE [LARGE SCALE GENOMIC DNA]</scope>
    <source>
        <strain evidence="2 3">AX4</strain>
    </source>
</reference>
<evidence type="ECO:0000256" key="1">
    <source>
        <dbReference type="SAM" id="Phobius"/>
    </source>
</evidence>
<keyword evidence="1" id="KW-0472">Membrane</keyword>
<organism evidence="2 3">
    <name type="scientific">Dictyostelium discoideum</name>
    <name type="common">Social amoeba</name>
    <dbReference type="NCBI Taxonomy" id="44689"/>
    <lineage>
        <taxon>Eukaryota</taxon>
        <taxon>Amoebozoa</taxon>
        <taxon>Evosea</taxon>
        <taxon>Eumycetozoa</taxon>
        <taxon>Dictyostelia</taxon>
        <taxon>Dictyosteliales</taxon>
        <taxon>Dictyosteliaceae</taxon>
        <taxon>Dictyostelium</taxon>
    </lineage>
</organism>
<sequence length="114" mass="13349">MDLVSKDLKQILLSIPILKPICLDSKSNEIGFCKEYYLGIYKIENETLKEYDSINKNLKTGFESYEWENGPLYEKLISILIQVIILYIAIVSLIVFEYGNKRIKKSNNPYTFRN</sequence>
<dbReference type="Proteomes" id="UP000002195">
    <property type="component" value="Unassembled WGS sequence"/>
</dbReference>
<evidence type="ECO:0000313" key="2">
    <source>
        <dbReference type="EMBL" id="EAL71353.1"/>
    </source>
</evidence>
<gene>
    <name evidence="2" type="ORF">DDB_G0272402</name>
</gene>
<protein>
    <submittedName>
        <fullName evidence="2">Uncharacterized protein</fullName>
    </submittedName>
</protein>
<dbReference type="PaxDb" id="44689-DDB0216987"/>
<dbReference type="RefSeq" id="XP_645200.1">
    <property type="nucleotide sequence ID" value="XM_640108.1"/>
</dbReference>
<keyword evidence="1" id="KW-0812">Transmembrane</keyword>
<evidence type="ECO:0000313" key="3">
    <source>
        <dbReference type="Proteomes" id="UP000002195"/>
    </source>
</evidence>